<feature type="transmembrane region" description="Helical" evidence="1">
    <location>
        <begin position="553"/>
        <end position="576"/>
    </location>
</feature>
<keyword evidence="1" id="KW-0812">Transmembrane</keyword>
<feature type="transmembrane region" description="Helical" evidence="1">
    <location>
        <begin position="29"/>
        <end position="54"/>
    </location>
</feature>
<dbReference type="Proteomes" id="UP000464657">
    <property type="component" value="Chromosome"/>
</dbReference>
<dbReference type="KEGG" id="kan:IMCC3317_41120"/>
<proteinExistence type="predicted"/>
<dbReference type="AlphaFoldDB" id="A0A7L4ZPQ4"/>
<keyword evidence="1" id="KW-1133">Transmembrane helix</keyword>
<keyword evidence="1" id="KW-0472">Membrane</keyword>
<gene>
    <name evidence="2" type="ORF">IMCC3317_41120</name>
</gene>
<dbReference type="EMBL" id="CP019288">
    <property type="protein sequence ID" value="QHI38718.1"/>
    <property type="molecule type" value="Genomic_DNA"/>
</dbReference>
<protein>
    <recommendedName>
        <fullName evidence="4">NACHT domain-containing protein</fullName>
    </recommendedName>
</protein>
<dbReference type="Gene3D" id="3.40.50.300">
    <property type="entry name" value="P-loop containing nucleotide triphosphate hydrolases"/>
    <property type="match status" value="1"/>
</dbReference>
<evidence type="ECO:0000313" key="2">
    <source>
        <dbReference type="EMBL" id="QHI38718.1"/>
    </source>
</evidence>
<evidence type="ECO:0000313" key="3">
    <source>
        <dbReference type="Proteomes" id="UP000464657"/>
    </source>
</evidence>
<evidence type="ECO:0008006" key="4">
    <source>
        <dbReference type="Google" id="ProtNLM"/>
    </source>
</evidence>
<organism evidence="2 3">
    <name type="scientific">Kordia antarctica</name>
    <dbReference type="NCBI Taxonomy" id="1218801"/>
    <lineage>
        <taxon>Bacteria</taxon>
        <taxon>Pseudomonadati</taxon>
        <taxon>Bacteroidota</taxon>
        <taxon>Flavobacteriia</taxon>
        <taxon>Flavobacteriales</taxon>
        <taxon>Flavobacteriaceae</taxon>
        <taxon>Kordia</taxon>
    </lineage>
</organism>
<reference evidence="2 3" key="1">
    <citation type="journal article" date="2013" name="Int. J. Syst. Evol. Microbiol.">
        <title>Kordia antarctica sp. nov., isolated from Antarctic seawater.</title>
        <authorList>
            <person name="Baek K."/>
            <person name="Choi A."/>
            <person name="Kang I."/>
            <person name="Lee K."/>
            <person name="Cho J.C."/>
        </authorList>
    </citation>
    <scope>NUCLEOTIDE SEQUENCE [LARGE SCALE GENOMIC DNA]</scope>
    <source>
        <strain evidence="2 3">IMCC3317</strain>
    </source>
</reference>
<accession>A0A7L4ZPQ4</accession>
<sequence length="587" mass="69350">MAGNLFDLLIFFKQLLKDLGVSNSIIRDLISVTTILFTLLIMSKYIGLFVKYFIKKYRSKLIAKDLHPFYSSVEVQIATKYYIPTNFQNVPPSEDEEPGRSYIAAARNPLIPLFVNKAFIEEKDDNKYYLVLADSGMGKTTFMINLYLSYKFKTKWFWEKPKHNIKLLPFGHPKTIERIKEMSSEEKENCILLLDAFDEDNEAVYNYKKRLKEVLELIGEYRQVVITCRTQFFPSSKDEPTETGKFKFGPNGGQYNFQKIYLSVFDEKDIKRYLKKRFRYFFSFKKSKYLKAYSIVLKSPNLMMRPMLLSRITDLIDTDVEMKYGFQIYETLIDQWLERESTKAGIQKKYGKEYKKLLLNFSKALARYLYLNKHKRNSKPTLKVNEIIDNPNGLQLKDIEGNHIKIDKYDQGTRSLLNRNAIGEYKFSHKSILEYFLAYEVIHNVDFRAKFFFSSDLDAAKKFFLEMTKFDPELIKDRSSFEKLGLSNYEMNNFSLKNDVQQSLQERRLILFEISAKQFLTFTAFFICFIAVTVPILTCLKMEIFNNDDNKRMILSILLSIWIIVLIWKAIVFLRLRNKIINEDNKN</sequence>
<evidence type="ECO:0000256" key="1">
    <source>
        <dbReference type="SAM" id="Phobius"/>
    </source>
</evidence>
<feature type="transmembrane region" description="Helical" evidence="1">
    <location>
        <begin position="519"/>
        <end position="538"/>
    </location>
</feature>
<keyword evidence="3" id="KW-1185">Reference proteome</keyword>
<dbReference type="SUPFAM" id="SSF52540">
    <property type="entry name" value="P-loop containing nucleoside triphosphate hydrolases"/>
    <property type="match status" value="1"/>
</dbReference>
<dbReference type="InterPro" id="IPR027417">
    <property type="entry name" value="P-loop_NTPase"/>
</dbReference>
<name>A0A7L4ZPQ4_9FLAO</name>